<dbReference type="EC" id="3.-.-.-" evidence="4"/>
<dbReference type="Proteomes" id="UP001597534">
    <property type="component" value="Unassembled WGS sequence"/>
</dbReference>
<dbReference type="InterPro" id="IPR011330">
    <property type="entry name" value="Glyco_hydro/deAcase_b/a-brl"/>
</dbReference>
<sequence length="212" mass="24732">MKFVKTSKWLKLLFPNYIWSISNTSKKVYLTFDDGPIPHVTEWVLDILKQENIKATFFCIGENIKKNPDIFKRILSEGHSIGNHTYNHLNGWNTQTGTYYKNAMLWETTTSEVSHSLPKRKLFRPPYGKIKNKQAKMLQKMGYEIIMWEVLSYDFDTKTTKEKCLENVLKNTTQGSVIVFHDSLKAKSNLEFALPKTIAALKLKGFQFDRIR</sequence>
<keyword evidence="5" id="KW-1185">Reference proteome</keyword>
<protein>
    <submittedName>
        <fullName evidence="4">Polysaccharide deacetylase family protein</fullName>
        <ecNumber evidence="4">3.-.-.-</ecNumber>
    </submittedName>
</protein>
<dbReference type="PROSITE" id="PS51677">
    <property type="entry name" value="NODB"/>
    <property type="match status" value="1"/>
</dbReference>
<evidence type="ECO:0000313" key="5">
    <source>
        <dbReference type="Proteomes" id="UP001597534"/>
    </source>
</evidence>
<dbReference type="PANTHER" id="PTHR10587">
    <property type="entry name" value="GLYCOSYL TRANSFERASE-RELATED"/>
    <property type="match status" value="1"/>
</dbReference>
<organism evidence="4 5">
    <name type="scientific">Flavobacterium chuncheonense</name>
    <dbReference type="NCBI Taxonomy" id="2026653"/>
    <lineage>
        <taxon>Bacteria</taxon>
        <taxon>Pseudomonadati</taxon>
        <taxon>Bacteroidota</taxon>
        <taxon>Flavobacteriia</taxon>
        <taxon>Flavobacteriales</taxon>
        <taxon>Flavobacteriaceae</taxon>
        <taxon>Flavobacterium</taxon>
    </lineage>
</organism>
<name>A0ABW5YQ64_9FLAO</name>
<dbReference type="InterPro" id="IPR050248">
    <property type="entry name" value="Polysacc_deacetylase_ArnD"/>
</dbReference>
<evidence type="ECO:0000259" key="3">
    <source>
        <dbReference type="PROSITE" id="PS51677"/>
    </source>
</evidence>
<dbReference type="GO" id="GO:0016787">
    <property type="term" value="F:hydrolase activity"/>
    <property type="evidence" value="ECO:0007669"/>
    <property type="project" value="UniProtKB-KW"/>
</dbReference>
<dbReference type="RefSeq" id="WP_379812197.1">
    <property type="nucleotide sequence ID" value="NZ_JBHUPC010000013.1"/>
</dbReference>
<dbReference type="PANTHER" id="PTHR10587:SF133">
    <property type="entry name" value="CHITIN DEACETYLASE 1-RELATED"/>
    <property type="match status" value="1"/>
</dbReference>
<evidence type="ECO:0000256" key="2">
    <source>
        <dbReference type="ARBA" id="ARBA00022801"/>
    </source>
</evidence>
<accession>A0ABW5YQ64</accession>
<gene>
    <name evidence="4" type="ORF">ACFS5J_10930</name>
</gene>
<dbReference type="CDD" id="cd10917">
    <property type="entry name" value="CE4_NodB_like_6s_7s"/>
    <property type="match status" value="1"/>
</dbReference>
<keyword evidence="2 4" id="KW-0378">Hydrolase</keyword>
<comment type="caution">
    <text evidence="4">The sequence shown here is derived from an EMBL/GenBank/DDBJ whole genome shotgun (WGS) entry which is preliminary data.</text>
</comment>
<keyword evidence="1" id="KW-0479">Metal-binding</keyword>
<evidence type="ECO:0000313" key="4">
    <source>
        <dbReference type="EMBL" id="MFD2892525.1"/>
    </source>
</evidence>
<feature type="domain" description="NodB homology" evidence="3">
    <location>
        <begin position="26"/>
        <end position="209"/>
    </location>
</feature>
<dbReference type="InterPro" id="IPR002509">
    <property type="entry name" value="NODB_dom"/>
</dbReference>
<dbReference type="EMBL" id="JBHUPC010000013">
    <property type="protein sequence ID" value="MFD2892525.1"/>
    <property type="molecule type" value="Genomic_DNA"/>
</dbReference>
<evidence type="ECO:0000256" key="1">
    <source>
        <dbReference type="ARBA" id="ARBA00022723"/>
    </source>
</evidence>
<dbReference type="SUPFAM" id="SSF88713">
    <property type="entry name" value="Glycoside hydrolase/deacetylase"/>
    <property type="match status" value="1"/>
</dbReference>
<dbReference type="Pfam" id="PF01522">
    <property type="entry name" value="Polysacc_deac_1"/>
    <property type="match status" value="1"/>
</dbReference>
<proteinExistence type="predicted"/>
<dbReference type="Gene3D" id="3.20.20.370">
    <property type="entry name" value="Glycoside hydrolase/deacetylase"/>
    <property type="match status" value="1"/>
</dbReference>
<reference evidence="5" key="1">
    <citation type="journal article" date="2019" name="Int. J. Syst. Evol. Microbiol.">
        <title>The Global Catalogue of Microorganisms (GCM) 10K type strain sequencing project: providing services to taxonomists for standard genome sequencing and annotation.</title>
        <authorList>
            <consortium name="The Broad Institute Genomics Platform"/>
            <consortium name="The Broad Institute Genome Sequencing Center for Infectious Disease"/>
            <person name="Wu L."/>
            <person name="Ma J."/>
        </authorList>
    </citation>
    <scope>NUCLEOTIDE SEQUENCE [LARGE SCALE GENOMIC DNA]</scope>
    <source>
        <strain evidence="5">KCTC 22671</strain>
    </source>
</reference>